<evidence type="ECO:0000256" key="5">
    <source>
        <dbReference type="SAM" id="MobiDB-lite"/>
    </source>
</evidence>
<keyword evidence="4" id="KW-0539">Nucleus</keyword>
<evidence type="ECO:0000256" key="1">
    <source>
        <dbReference type="ARBA" id="ARBA00004123"/>
    </source>
</evidence>
<proteinExistence type="predicted"/>
<dbReference type="PANTHER" id="PTHR46910:SF3">
    <property type="entry name" value="HALOTOLERANCE PROTEIN 9-RELATED"/>
    <property type="match status" value="1"/>
</dbReference>
<keyword evidence="8" id="KW-1185">Reference proteome</keyword>
<dbReference type="CDD" id="cd12148">
    <property type="entry name" value="fungal_TF_MHR"/>
    <property type="match status" value="1"/>
</dbReference>
<dbReference type="PANTHER" id="PTHR46910">
    <property type="entry name" value="TRANSCRIPTION FACTOR PDR1"/>
    <property type="match status" value="1"/>
</dbReference>
<comment type="subcellular location">
    <subcellularLocation>
        <location evidence="1">Nucleus</location>
    </subcellularLocation>
</comment>
<dbReference type="InterPro" id="IPR007219">
    <property type="entry name" value="XnlR_reg_dom"/>
</dbReference>
<gene>
    <name evidence="7" type="ORF">PVAG01_11086</name>
</gene>
<feature type="region of interest" description="Disordered" evidence="5">
    <location>
        <begin position="1"/>
        <end position="63"/>
    </location>
</feature>
<comment type="caution">
    <text evidence="7">The sequence shown here is derived from an EMBL/GenBank/DDBJ whole genome shotgun (WGS) entry which is preliminary data.</text>
</comment>
<sequence length="525" mass="58352">MELETVSPPISIQTNPKTSENKTPPANSNPRHNQECEYTLAKKQQASKKSLGSGPPKNTQSLMDDCSREANWNFDLDPEGILLPVGDTKNVFDFSKFSWPIPPLNDDYSFDFDVPFTADGLDTASGENLASAPKNDCPLLLNQSSQPIDLTESPGDLAKMLDLNDKKCEIPKACFEQPLGVPNFLNRSYFDKYMKDARGQPQGNSVLISLIDSVMAFGFHALLKSSRRFVSPGEKKEADCYSRIALSSQASVLRSPDTLFKLQTLLAMTTISEPISKTTHSEILAGAINCARVLKLENSDMIHSNYKSHEERDLAKRALWFLYSIEVPYSLRRGISSSLKRDWIDLAPPQASNETDWFPIQCLYSLVIDSAASFLYSQKGLRQSAAEREHNLDLAFRLLEDWRNHLPPALKEIHKAENQGTQSKGRMSEEARKKGTALCVNSAQVVLTTANQVSCLEILDSKLLDLISVSLCMTFLDLASKSGTQKSIAYLSMGCGIFGRLHLEHEVPLVDVLELTQIAQQIKGR</sequence>
<organism evidence="7 8">
    <name type="scientific">Phlyctema vagabunda</name>
    <dbReference type="NCBI Taxonomy" id="108571"/>
    <lineage>
        <taxon>Eukaryota</taxon>
        <taxon>Fungi</taxon>
        <taxon>Dikarya</taxon>
        <taxon>Ascomycota</taxon>
        <taxon>Pezizomycotina</taxon>
        <taxon>Leotiomycetes</taxon>
        <taxon>Helotiales</taxon>
        <taxon>Dermateaceae</taxon>
        <taxon>Phlyctema</taxon>
    </lineage>
</organism>
<dbReference type="Pfam" id="PF04082">
    <property type="entry name" value="Fungal_trans"/>
    <property type="match status" value="1"/>
</dbReference>
<feature type="compositionally biased region" description="Polar residues" evidence="5">
    <location>
        <begin position="42"/>
        <end position="62"/>
    </location>
</feature>
<dbReference type="Proteomes" id="UP001629113">
    <property type="component" value="Unassembled WGS sequence"/>
</dbReference>
<evidence type="ECO:0000256" key="4">
    <source>
        <dbReference type="ARBA" id="ARBA00023242"/>
    </source>
</evidence>
<evidence type="ECO:0000313" key="8">
    <source>
        <dbReference type="Proteomes" id="UP001629113"/>
    </source>
</evidence>
<feature type="domain" description="Xylanolytic transcriptional activator regulatory" evidence="6">
    <location>
        <begin position="184"/>
        <end position="362"/>
    </location>
</feature>
<dbReference type="EMBL" id="JBFCZG010000011">
    <property type="protein sequence ID" value="KAL3417086.1"/>
    <property type="molecule type" value="Genomic_DNA"/>
</dbReference>
<evidence type="ECO:0000256" key="2">
    <source>
        <dbReference type="ARBA" id="ARBA00022723"/>
    </source>
</evidence>
<accession>A0ABR4P1B5</accession>
<evidence type="ECO:0000313" key="7">
    <source>
        <dbReference type="EMBL" id="KAL3417086.1"/>
    </source>
</evidence>
<reference evidence="7 8" key="1">
    <citation type="submission" date="2024-06" db="EMBL/GenBank/DDBJ databases">
        <title>Complete genome of Phlyctema vagabunda strain 19-DSS-EL-015.</title>
        <authorList>
            <person name="Fiorenzani C."/>
        </authorList>
    </citation>
    <scope>NUCLEOTIDE SEQUENCE [LARGE SCALE GENOMIC DNA]</scope>
    <source>
        <strain evidence="7 8">19-DSS-EL-015</strain>
    </source>
</reference>
<keyword evidence="3" id="KW-0238">DNA-binding</keyword>
<evidence type="ECO:0000259" key="6">
    <source>
        <dbReference type="Pfam" id="PF04082"/>
    </source>
</evidence>
<keyword evidence="2" id="KW-0479">Metal-binding</keyword>
<protein>
    <submittedName>
        <fullName evidence="7">Integral membrane protein duf6</fullName>
    </submittedName>
</protein>
<feature type="compositionally biased region" description="Polar residues" evidence="5">
    <location>
        <begin position="8"/>
        <end position="31"/>
    </location>
</feature>
<evidence type="ECO:0000256" key="3">
    <source>
        <dbReference type="ARBA" id="ARBA00023125"/>
    </source>
</evidence>
<name>A0ABR4P1B5_9HELO</name>
<dbReference type="InterPro" id="IPR050987">
    <property type="entry name" value="AtrR-like"/>
</dbReference>